<dbReference type="EMBL" id="HF935853">
    <property type="protein sequence ID" value="CCX13565.1"/>
    <property type="molecule type" value="Genomic_DNA"/>
</dbReference>
<evidence type="ECO:0000313" key="1">
    <source>
        <dbReference type="EMBL" id="CCX13565.1"/>
    </source>
</evidence>
<dbReference type="Proteomes" id="UP000018144">
    <property type="component" value="Unassembled WGS sequence"/>
</dbReference>
<organism evidence="1 2">
    <name type="scientific">Pyronema omphalodes (strain CBS 100304)</name>
    <name type="common">Pyronema confluens</name>
    <dbReference type="NCBI Taxonomy" id="1076935"/>
    <lineage>
        <taxon>Eukaryota</taxon>
        <taxon>Fungi</taxon>
        <taxon>Dikarya</taxon>
        <taxon>Ascomycota</taxon>
        <taxon>Pezizomycotina</taxon>
        <taxon>Pezizomycetes</taxon>
        <taxon>Pezizales</taxon>
        <taxon>Pyronemataceae</taxon>
        <taxon>Pyronema</taxon>
    </lineage>
</organism>
<name>U4L7E1_PYROM</name>
<protein>
    <submittedName>
        <fullName evidence="1">Uncharacterized protein</fullName>
    </submittedName>
</protein>
<accession>U4L7E1</accession>
<proteinExistence type="predicted"/>
<keyword evidence="2" id="KW-1185">Reference proteome</keyword>
<evidence type="ECO:0000313" key="2">
    <source>
        <dbReference type="Proteomes" id="UP000018144"/>
    </source>
</evidence>
<sequence length="203" mass="22900">MTWISPLNPVFSFRTRSGFSPISPIESDSKDGLLNLKMELNEWLFLLARNYEHSFPVSFPLCLLRFLSMIPLGNGKHSGQRFYKYRPRSSALGVPSDSPSSSKSSMRHPEFCCLFRASAKATIDRFICGFKSVNTPQLDRPFLFPTTDNVTLDSLVVLSLGTPQLDRSSFDHKRAFQNSSPKQKKLISVLCSCLCQQKINPTI</sequence>
<gene>
    <name evidence="1" type="ORF">PCON_13158</name>
</gene>
<reference evidence="1 2" key="1">
    <citation type="journal article" date="2013" name="PLoS Genet.">
        <title>The genome and development-dependent transcriptomes of Pyronema confluens: a window into fungal evolution.</title>
        <authorList>
            <person name="Traeger S."/>
            <person name="Altegoer F."/>
            <person name="Freitag M."/>
            <person name="Gabaldon T."/>
            <person name="Kempken F."/>
            <person name="Kumar A."/>
            <person name="Marcet-Houben M."/>
            <person name="Poggeler S."/>
            <person name="Stajich J.E."/>
            <person name="Nowrousian M."/>
        </authorList>
    </citation>
    <scope>NUCLEOTIDE SEQUENCE [LARGE SCALE GENOMIC DNA]</scope>
    <source>
        <strain evidence="2">CBS 100304</strain>
        <tissue evidence="1">Vegetative mycelium</tissue>
    </source>
</reference>
<dbReference type="AlphaFoldDB" id="U4L7E1"/>